<keyword evidence="1" id="KW-0238">DNA-binding</keyword>
<dbReference type="EMBL" id="LWGR01000021">
    <property type="protein sequence ID" value="KZM68822.1"/>
    <property type="molecule type" value="Genomic_DNA"/>
</dbReference>
<sequence length="453" mass="51262">MGWAIDVDVSRSVDPFDTPELGQWFKEEKLHDWDKVVCWKLDRLATGSIYLNKLIAWCGENNKTIASVTESFDLSNWVGRMIANVIAGVAEGELEAIKERTRGSYNKLLETGRWPGGTAPYGHVPEKTNQGWVLVADPPAVKVIDRMATQAIDGNSIDWIRDELNHDKITSPADRWRELKGLEPKGGEWNSKAIWNTLTNKSLLGHATKEGETVRDAEGMPVLYGDPILTRERWNELQDALDKRRQGPQRTRSTSPGLGVVFCFDCSGQLMHKQMKRDYGKTMYRYYHCINKDCSNMTMMLAEQIESMLEESFITDLGDEQEVKRIFIRASDHSQDLAEALEAADELATMFSTVKSVSMKNRLREQMAALDSRIATLEAMPIRPAGFEYQPTGRTYGEAWADAHTPEDKRQLLLKYGIKCRVAQRSRGTGTNQAGVWDWDMDTPEDLTARMAS</sequence>
<dbReference type="PROSITE" id="PS51737">
    <property type="entry name" value="RECOMBINASE_DNA_BIND"/>
    <property type="match status" value="1"/>
</dbReference>
<dbReference type="PANTHER" id="PTHR30461">
    <property type="entry name" value="DNA-INVERTASE FROM LAMBDOID PROPHAGE"/>
    <property type="match status" value="1"/>
</dbReference>
<evidence type="ECO:0000259" key="3">
    <source>
        <dbReference type="PROSITE" id="PS51737"/>
    </source>
</evidence>
<dbReference type="InterPro" id="IPR036162">
    <property type="entry name" value="Resolvase-like_N_sf"/>
</dbReference>
<comment type="caution">
    <text evidence="4">The sequence shown here is derived from an EMBL/GenBank/DDBJ whole genome shotgun (WGS) entry which is preliminary data.</text>
</comment>
<dbReference type="InterPro" id="IPR038109">
    <property type="entry name" value="DNA_bind_recomb_sf"/>
</dbReference>
<dbReference type="CDD" id="cd00338">
    <property type="entry name" value="Ser_Recombinase"/>
    <property type="match status" value="1"/>
</dbReference>
<evidence type="ECO:0000313" key="5">
    <source>
        <dbReference type="Proteomes" id="UP000076512"/>
    </source>
</evidence>
<keyword evidence="5" id="KW-1185">Reference proteome</keyword>
<dbReference type="InterPro" id="IPR006119">
    <property type="entry name" value="Resolv_N"/>
</dbReference>
<accession>A0A164HUC7</accession>
<dbReference type="SMART" id="SM00857">
    <property type="entry name" value="Resolvase"/>
    <property type="match status" value="1"/>
</dbReference>
<dbReference type="SUPFAM" id="SSF53041">
    <property type="entry name" value="Resolvase-like"/>
    <property type="match status" value="1"/>
</dbReference>
<dbReference type="PANTHER" id="PTHR30461:SF2">
    <property type="entry name" value="SERINE RECOMBINASE PINE-RELATED"/>
    <property type="match status" value="1"/>
</dbReference>
<keyword evidence="2" id="KW-0233">DNA recombination</keyword>
<feature type="domain" description="Recombinase" evidence="3">
    <location>
        <begin position="120"/>
        <end position="247"/>
    </location>
</feature>
<dbReference type="Gene3D" id="3.90.1750.20">
    <property type="entry name" value="Putative Large Serine Recombinase, Chain B, Domain 2"/>
    <property type="match status" value="1"/>
</dbReference>
<dbReference type="InterPro" id="IPR011109">
    <property type="entry name" value="DNA_bind_recombinase_dom"/>
</dbReference>
<protein>
    <recommendedName>
        <fullName evidence="3">Recombinase domain-containing protein</fullName>
    </recommendedName>
</protein>
<name>A0A164HUC7_9NOCA</name>
<dbReference type="STRING" id="455432.AWN90_13615"/>
<dbReference type="Gene3D" id="3.40.50.1390">
    <property type="entry name" value="Resolvase, N-terminal catalytic domain"/>
    <property type="match status" value="1"/>
</dbReference>
<dbReference type="Proteomes" id="UP000076512">
    <property type="component" value="Unassembled WGS sequence"/>
</dbReference>
<gene>
    <name evidence="4" type="ORF">AWN90_13615</name>
</gene>
<dbReference type="GO" id="GO:0000150">
    <property type="term" value="F:DNA strand exchange activity"/>
    <property type="evidence" value="ECO:0007669"/>
    <property type="project" value="InterPro"/>
</dbReference>
<evidence type="ECO:0000313" key="4">
    <source>
        <dbReference type="EMBL" id="KZM68822.1"/>
    </source>
</evidence>
<dbReference type="Pfam" id="PF07508">
    <property type="entry name" value="Recombinase"/>
    <property type="match status" value="1"/>
</dbReference>
<reference evidence="4 5" key="1">
    <citation type="submission" date="2016-04" db="EMBL/GenBank/DDBJ databases">
        <authorList>
            <person name="Evans L.H."/>
            <person name="Alamgir A."/>
            <person name="Owens N."/>
            <person name="Weber N.D."/>
            <person name="Virtaneva K."/>
            <person name="Barbian K."/>
            <person name="Babar A."/>
            <person name="Rosenke K."/>
        </authorList>
    </citation>
    <scope>NUCLEOTIDE SEQUENCE [LARGE SCALE GENOMIC DNA]</scope>
    <source>
        <strain evidence="4 5">IFM 0406</strain>
    </source>
</reference>
<dbReference type="InterPro" id="IPR050639">
    <property type="entry name" value="SSR_resolvase"/>
</dbReference>
<dbReference type="GO" id="GO:0003677">
    <property type="term" value="F:DNA binding"/>
    <property type="evidence" value="ECO:0007669"/>
    <property type="project" value="UniProtKB-KW"/>
</dbReference>
<dbReference type="AlphaFoldDB" id="A0A164HUC7"/>
<dbReference type="Pfam" id="PF00239">
    <property type="entry name" value="Resolvase"/>
    <property type="match status" value="1"/>
</dbReference>
<proteinExistence type="predicted"/>
<evidence type="ECO:0000256" key="2">
    <source>
        <dbReference type="ARBA" id="ARBA00023172"/>
    </source>
</evidence>
<evidence type="ECO:0000256" key="1">
    <source>
        <dbReference type="ARBA" id="ARBA00023125"/>
    </source>
</evidence>
<organism evidence="4 5">
    <name type="scientific">Nocardia terpenica</name>
    <dbReference type="NCBI Taxonomy" id="455432"/>
    <lineage>
        <taxon>Bacteria</taxon>
        <taxon>Bacillati</taxon>
        <taxon>Actinomycetota</taxon>
        <taxon>Actinomycetes</taxon>
        <taxon>Mycobacteriales</taxon>
        <taxon>Nocardiaceae</taxon>
        <taxon>Nocardia</taxon>
    </lineage>
</organism>